<reference evidence="2" key="1">
    <citation type="journal article" date="2022" name="Int. J. Mol. Sci.">
        <title>Draft Genome of Tanacetum Coccineum: Genomic Comparison of Closely Related Tanacetum-Family Plants.</title>
        <authorList>
            <person name="Yamashiro T."/>
            <person name="Shiraishi A."/>
            <person name="Nakayama K."/>
            <person name="Satake H."/>
        </authorList>
    </citation>
    <scope>NUCLEOTIDE SEQUENCE</scope>
</reference>
<protein>
    <submittedName>
        <fullName evidence="2">Uncharacterized protein</fullName>
    </submittedName>
</protein>
<proteinExistence type="predicted"/>
<sequence length="423" mass="45721">MCELLPFMASGGSDRNAKYALSKLLKMGTVAEYESESRPTTLGEAFSLARIADACFEDERSSIAIAKSHDLNARENCISILNVDEVDNTKPPLSADTFGNNGGDDSETSSPVTPAKEVVDSGSHAMTWSSNNGALPRKLRTPLIEVGEHLPSFTTEQWLISQFKDKLVSYTASTSFLTNGLGSVEAKETELLLPLRRKSLVPEKECDLEKEGDSAVETIGSRYWRGIATRDFKHLATRSKGTEGGWVGSKSTTTKSAGNWNIPTIRRTSLAILIGSVIEQSASSNVMQVGPMRLHVVIPVKFTMVGISEIGQGLQVSLVFKSRSKTLGMSFKASAFSLRLSSFLRDGNGIDAGVTTGATLGSGFGLRVNLNNRRLGSLRLRPDELLTGRVEAVLAVTNFESMSVKFAICDCRHTDVSEEEQGP</sequence>
<evidence type="ECO:0000313" key="3">
    <source>
        <dbReference type="Proteomes" id="UP001151760"/>
    </source>
</evidence>
<dbReference type="Proteomes" id="UP001151760">
    <property type="component" value="Unassembled WGS sequence"/>
</dbReference>
<comment type="caution">
    <text evidence="2">The sequence shown here is derived from an EMBL/GenBank/DDBJ whole genome shotgun (WGS) entry which is preliminary data.</text>
</comment>
<feature type="region of interest" description="Disordered" evidence="1">
    <location>
        <begin position="91"/>
        <end position="116"/>
    </location>
</feature>
<evidence type="ECO:0000313" key="2">
    <source>
        <dbReference type="EMBL" id="GJT83649.1"/>
    </source>
</evidence>
<reference evidence="2" key="2">
    <citation type="submission" date="2022-01" db="EMBL/GenBank/DDBJ databases">
        <authorList>
            <person name="Yamashiro T."/>
            <person name="Shiraishi A."/>
            <person name="Satake H."/>
            <person name="Nakayama K."/>
        </authorList>
    </citation>
    <scope>NUCLEOTIDE SEQUENCE</scope>
</reference>
<name>A0ABQ5H752_9ASTR</name>
<gene>
    <name evidence="2" type="ORF">Tco_1057991</name>
</gene>
<evidence type="ECO:0000256" key="1">
    <source>
        <dbReference type="SAM" id="MobiDB-lite"/>
    </source>
</evidence>
<keyword evidence="3" id="KW-1185">Reference proteome</keyword>
<organism evidence="2 3">
    <name type="scientific">Tanacetum coccineum</name>
    <dbReference type="NCBI Taxonomy" id="301880"/>
    <lineage>
        <taxon>Eukaryota</taxon>
        <taxon>Viridiplantae</taxon>
        <taxon>Streptophyta</taxon>
        <taxon>Embryophyta</taxon>
        <taxon>Tracheophyta</taxon>
        <taxon>Spermatophyta</taxon>
        <taxon>Magnoliopsida</taxon>
        <taxon>eudicotyledons</taxon>
        <taxon>Gunneridae</taxon>
        <taxon>Pentapetalae</taxon>
        <taxon>asterids</taxon>
        <taxon>campanulids</taxon>
        <taxon>Asterales</taxon>
        <taxon>Asteraceae</taxon>
        <taxon>Asteroideae</taxon>
        <taxon>Anthemideae</taxon>
        <taxon>Anthemidinae</taxon>
        <taxon>Tanacetum</taxon>
    </lineage>
</organism>
<dbReference type="EMBL" id="BQNB010019281">
    <property type="protein sequence ID" value="GJT83649.1"/>
    <property type="molecule type" value="Genomic_DNA"/>
</dbReference>
<accession>A0ABQ5H752</accession>